<dbReference type="Proteomes" id="UP000321901">
    <property type="component" value="Unassembled WGS sequence"/>
</dbReference>
<reference evidence="7 8" key="1">
    <citation type="submission" date="2019-07" db="EMBL/GenBank/DDBJ databases">
        <title>Whole genome shotgun sequence of Sporosarcina luteola NBRC 105378.</title>
        <authorList>
            <person name="Hosoyama A."/>
            <person name="Uohara A."/>
            <person name="Ohji S."/>
            <person name="Ichikawa N."/>
        </authorList>
    </citation>
    <scope>NUCLEOTIDE SEQUENCE [LARGE SCALE GENOMIC DNA]</scope>
    <source>
        <strain evidence="7 8">NBRC 105378</strain>
    </source>
</reference>
<evidence type="ECO:0000256" key="5">
    <source>
        <dbReference type="ARBA" id="ARBA00023285"/>
    </source>
</evidence>
<gene>
    <name evidence="7" type="primary">mcm2</name>
    <name evidence="7" type="ORF">SLU01_25550</name>
</gene>
<keyword evidence="4" id="KW-0413">Isomerase</keyword>
<dbReference type="SUPFAM" id="SSF52242">
    <property type="entry name" value="Cobalamin (vitamin B12)-binding domain"/>
    <property type="match status" value="1"/>
</dbReference>
<evidence type="ECO:0000256" key="1">
    <source>
        <dbReference type="ARBA" id="ARBA00001922"/>
    </source>
</evidence>
<name>A0A511ZA15_9BACL</name>
<dbReference type="Gene3D" id="3.20.20.240">
    <property type="entry name" value="Methylmalonyl-CoA mutase"/>
    <property type="match status" value="2"/>
</dbReference>
<sequence>MTIENMKKTTFEKADFQQWKKLAEQSLKGKPFESLRTPTLEGIDLQPLYFDRSSSDNTAVIQTMEENPDWTIAQQTIAETAISFLEQLTDSLAKGNESIVYDGVYPFEWEEDQLLEFAALLTKYPVFLMNIKSDDPILRAFDFVHHEVRESVNGIVQSTDWTLPVGYKNLRTNGVDLWKVHHDGADAVTELAIALCEASKLASSYGSFQEFAEDFFIRFAIDTHFFMEIAKLRAFRILWTAFSKAYDVDNAPRIPIMAVTSIRSYSKLDPYVNLLRAGNEAFAAILGGASVITVHPFDYLTGPNASSIRYSRNIQLVLKEETHVEKVLDPAGGSYFIEKLTDELVEKAWELFLDIENKGGVDVFLQNGLLNELLAKRQEEIATGKKSLIGTNVYAELTATSFADWNHSGQNDRLSKPFEELRKLFSEQQPITTLLTFGDIKDFKPRADFVTGFLAAGGIKGKWSPAFQTAQQAIDYLKKEKPDYAIICATDEQLSAIMDSLLEQLPEMILVDVAGRIDRETELKWQQKGLNGTIFNGQNKIEKLRSVFDSWQGRIRK</sequence>
<dbReference type="PANTHER" id="PTHR48101">
    <property type="entry name" value="METHYLMALONYL-COA MUTASE, MITOCHONDRIAL-RELATED"/>
    <property type="match status" value="1"/>
</dbReference>
<dbReference type="AlphaFoldDB" id="A0A511ZA15"/>
<dbReference type="Pfam" id="PF01642">
    <property type="entry name" value="MM_CoA_mutase"/>
    <property type="match status" value="1"/>
</dbReference>
<keyword evidence="5" id="KW-0170">Cobalt</keyword>
<evidence type="ECO:0000313" key="7">
    <source>
        <dbReference type="EMBL" id="GEN84243.1"/>
    </source>
</evidence>
<dbReference type="SUPFAM" id="SSF51703">
    <property type="entry name" value="Cobalamin (vitamin B12)-dependent enzymes"/>
    <property type="match status" value="1"/>
</dbReference>
<proteinExistence type="inferred from homology"/>
<dbReference type="EMBL" id="BJYL01000034">
    <property type="protein sequence ID" value="GEN84243.1"/>
    <property type="molecule type" value="Genomic_DNA"/>
</dbReference>
<dbReference type="InterPro" id="IPR016176">
    <property type="entry name" value="Cbl-dep_enz_cat"/>
</dbReference>
<feature type="domain" description="Methylmalonyl-CoA mutase alpha/beta chain catalytic" evidence="6">
    <location>
        <begin position="175"/>
        <end position="411"/>
    </location>
</feature>
<dbReference type="RefSeq" id="WP_170232706.1">
    <property type="nucleotide sequence ID" value="NZ_BJYL01000034.1"/>
</dbReference>
<organism evidence="7 8">
    <name type="scientific">Sporosarcina luteola</name>
    <dbReference type="NCBI Taxonomy" id="582850"/>
    <lineage>
        <taxon>Bacteria</taxon>
        <taxon>Bacillati</taxon>
        <taxon>Bacillota</taxon>
        <taxon>Bacilli</taxon>
        <taxon>Bacillales</taxon>
        <taxon>Caryophanaceae</taxon>
        <taxon>Sporosarcina</taxon>
    </lineage>
</organism>
<dbReference type="GO" id="GO:0046872">
    <property type="term" value="F:metal ion binding"/>
    <property type="evidence" value="ECO:0007669"/>
    <property type="project" value="InterPro"/>
</dbReference>
<evidence type="ECO:0000259" key="6">
    <source>
        <dbReference type="Pfam" id="PF01642"/>
    </source>
</evidence>
<evidence type="ECO:0000256" key="4">
    <source>
        <dbReference type="ARBA" id="ARBA00023235"/>
    </source>
</evidence>
<comment type="similarity">
    <text evidence="2">Belongs to the methylmalonyl-CoA mutase family.</text>
</comment>
<comment type="caution">
    <text evidence="7">The sequence shown here is derived from an EMBL/GenBank/DDBJ whole genome shotgun (WGS) entry which is preliminary data.</text>
</comment>
<keyword evidence="3" id="KW-0846">Cobalamin</keyword>
<dbReference type="GO" id="GO:0031419">
    <property type="term" value="F:cobalamin binding"/>
    <property type="evidence" value="ECO:0007669"/>
    <property type="project" value="UniProtKB-KW"/>
</dbReference>
<dbReference type="InterPro" id="IPR036724">
    <property type="entry name" value="Cobalamin-bd_sf"/>
</dbReference>
<dbReference type="Gene3D" id="3.40.50.280">
    <property type="entry name" value="Cobalamin-binding domain"/>
    <property type="match status" value="1"/>
</dbReference>
<accession>A0A511ZA15</accession>
<dbReference type="GO" id="GO:0016866">
    <property type="term" value="F:intramolecular transferase activity"/>
    <property type="evidence" value="ECO:0007669"/>
    <property type="project" value="InterPro"/>
</dbReference>
<keyword evidence="8" id="KW-1185">Reference proteome</keyword>
<evidence type="ECO:0000313" key="8">
    <source>
        <dbReference type="Proteomes" id="UP000321901"/>
    </source>
</evidence>
<comment type="cofactor">
    <cofactor evidence="1">
        <name>adenosylcob(III)alamin</name>
        <dbReference type="ChEBI" id="CHEBI:18408"/>
    </cofactor>
</comment>
<evidence type="ECO:0000256" key="2">
    <source>
        <dbReference type="ARBA" id="ARBA00008465"/>
    </source>
</evidence>
<dbReference type="InterPro" id="IPR006099">
    <property type="entry name" value="MeMalonylCoA_mutase_a/b_cat"/>
</dbReference>
<evidence type="ECO:0000256" key="3">
    <source>
        <dbReference type="ARBA" id="ARBA00022628"/>
    </source>
</evidence>
<protein>
    <submittedName>
        <fullName evidence="7">Methylmalonyl-CoA mutase</fullName>
    </submittedName>
</protein>